<dbReference type="Proteomes" id="UP000814033">
    <property type="component" value="Unassembled WGS sequence"/>
</dbReference>
<name>A0ACB8S9B9_9AGAM</name>
<evidence type="ECO:0000313" key="2">
    <source>
        <dbReference type="Proteomes" id="UP000814033"/>
    </source>
</evidence>
<protein>
    <submittedName>
        <fullName evidence="1">L-gulonolactone/D-arabinono-1,4-lactone oxidase</fullName>
    </submittedName>
</protein>
<evidence type="ECO:0000313" key="1">
    <source>
        <dbReference type="EMBL" id="KAI0052500.1"/>
    </source>
</evidence>
<reference evidence="1" key="2">
    <citation type="journal article" date="2022" name="New Phytol.">
        <title>Evolutionary transition to the ectomycorrhizal habit in the genomes of a hyperdiverse lineage of mushroom-forming fungi.</title>
        <authorList>
            <person name="Looney B."/>
            <person name="Miyauchi S."/>
            <person name="Morin E."/>
            <person name="Drula E."/>
            <person name="Courty P.E."/>
            <person name="Kohler A."/>
            <person name="Kuo A."/>
            <person name="LaButti K."/>
            <person name="Pangilinan J."/>
            <person name="Lipzen A."/>
            <person name="Riley R."/>
            <person name="Andreopoulos W."/>
            <person name="He G."/>
            <person name="Johnson J."/>
            <person name="Nolan M."/>
            <person name="Tritt A."/>
            <person name="Barry K.W."/>
            <person name="Grigoriev I.V."/>
            <person name="Nagy L.G."/>
            <person name="Hibbett D."/>
            <person name="Henrissat B."/>
            <person name="Matheny P.B."/>
            <person name="Labbe J."/>
            <person name="Martin F.M."/>
        </authorList>
    </citation>
    <scope>NUCLEOTIDE SEQUENCE</scope>
    <source>
        <strain evidence="1">FP105234-sp</strain>
    </source>
</reference>
<accession>A0ACB8S9B9</accession>
<reference evidence="1" key="1">
    <citation type="submission" date="2021-02" db="EMBL/GenBank/DDBJ databases">
        <authorList>
            <consortium name="DOE Joint Genome Institute"/>
            <person name="Ahrendt S."/>
            <person name="Looney B.P."/>
            <person name="Miyauchi S."/>
            <person name="Morin E."/>
            <person name="Drula E."/>
            <person name="Courty P.E."/>
            <person name="Chicoki N."/>
            <person name="Fauchery L."/>
            <person name="Kohler A."/>
            <person name="Kuo A."/>
            <person name="Labutti K."/>
            <person name="Pangilinan J."/>
            <person name="Lipzen A."/>
            <person name="Riley R."/>
            <person name="Andreopoulos W."/>
            <person name="He G."/>
            <person name="Johnson J."/>
            <person name="Barry K.W."/>
            <person name="Grigoriev I.V."/>
            <person name="Nagy L."/>
            <person name="Hibbett D."/>
            <person name="Henrissat B."/>
            <person name="Matheny P.B."/>
            <person name="Labbe J."/>
            <person name="Martin F."/>
        </authorList>
    </citation>
    <scope>NUCLEOTIDE SEQUENCE</scope>
    <source>
        <strain evidence="1">FP105234-sp</strain>
    </source>
</reference>
<gene>
    <name evidence="1" type="ORF">FA95DRAFT_1483406</name>
</gene>
<sequence length="486" mass="54254">MDRAAALQPIVARDTAFANWARTFRCTPLAIFDPTTKDDVRRVLALARAEGRPVRAVGVGHSPSDLACTSGYMVRMAGLKRVLEIDPQKLIVRAEGGITLAALHAALAAHGLAMRNVGSISDQTLAGMVTTATHGTGIGHCVLSTDVLAAQLLLADGTTVRCTPDQNEALFAATLCGLGSTGIILDLTLRVVPAFRLRETQRTLPFDAVVGNLDAIVHSAEFVRMWWWPQAGAIRTSAMDRTVEVRRPSSPPCTCVLVLMAVLQERRPASSWLWHSLIGYHLLQFLLFVGLFLPSFNLWVGRFTAWLVRDDTVAVDNSLDIFNIDCKYRQHTTEWAIPYAQAQACLQVLRTWFDEEFANPAGLRPHCALEIRFSAADDVWLSPCYAQETCWIGVVQYKPYGLNVPYRALFREFERIVASHGGRPHWAKAHRLRPQELVNLYPRFNAFRDLLQEVDPNGVLRNEYVERHVFGREGPMWGDRVFKARA</sequence>
<proteinExistence type="predicted"/>
<comment type="caution">
    <text evidence="1">The sequence shown here is derived from an EMBL/GenBank/DDBJ whole genome shotgun (WGS) entry which is preliminary data.</text>
</comment>
<dbReference type="EMBL" id="MU275845">
    <property type="protein sequence ID" value="KAI0052500.1"/>
    <property type="molecule type" value="Genomic_DNA"/>
</dbReference>
<organism evidence="1 2">
    <name type="scientific">Auriscalpium vulgare</name>
    <dbReference type="NCBI Taxonomy" id="40419"/>
    <lineage>
        <taxon>Eukaryota</taxon>
        <taxon>Fungi</taxon>
        <taxon>Dikarya</taxon>
        <taxon>Basidiomycota</taxon>
        <taxon>Agaricomycotina</taxon>
        <taxon>Agaricomycetes</taxon>
        <taxon>Russulales</taxon>
        <taxon>Auriscalpiaceae</taxon>
        <taxon>Auriscalpium</taxon>
    </lineage>
</organism>
<keyword evidence="2" id="KW-1185">Reference proteome</keyword>